<dbReference type="EMBL" id="CP048649">
    <property type="protein sequence ID" value="QIB68375.1"/>
    <property type="molecule type" value="Genomic_DNA"/>
</dbReference>
<dbReference type="AlphaFoldDB" id="A0A858BTF2"/>
<dbReference type="Pfam" id="PF03963">
    <property type="entry name" value="FlgD"/>
    <property type="match status" value="1"/>
</dbReference>
<organism evidence="4 5">
    <name type="scientific">Aminipila butyrica</name>
    <dbReference type="NCBI Taxonomy" id="433296"/>
    <lineage>
        <taxon>Bacteria</taxon>
        <taxon>Bacillati</taxon>
        <taxon>Bacillota</taxon>
        <taxon>Clostridia</taxon>
        <taxon>Peptostreptococcales</taxon>
        <taxon>Anaerovoracaceae</taxon>
        <taxon>Aminipila</taxon>
    </lineage>
</organism>
<comment type="similarity">
    <text evidence="1">Belongs to the FlgD family.</text>
</comment>
<keyword evidence="2" id="KW-1005">Bacterial flagellum biogenesis</keyword>
<name>A0A858BTF2_9FIRM</name>
<dbReference type="GO" id="GO:0044781">
    <property type="term" value="P:bacterial-type flagellum organization"/>
    <property type="evidence" value="ECO:0007669"/>
    <property type="project" value="UniProtKB-KW"/>
</dbReference>
<gene>
    <name evidence="4" type="ORF">Ami103574_03165</name>
</gene>
<keyword evidence="5" id="KW-1185">Reference proteome</keyword>
<dbReference type="Proteomes" id="UP000466848">
    <property type="component" value="Chromosome"/>
</dbReference>
<dbReference type="InterPro" id="IPR005648">
    <property type="entry name" value="FlgD"/>
</dbReference>
<evidence type="ECO:0000313" key="4">
    <source>
        <dbReference type="EMBL" id="QIB68375.1"/>
    </source>
</evidence>
<dbReference type="RefSeq" id="WP_163065242.1">
    <property type="nucleotide sequence ID" value="NZ_CP048649.1"/>
</dbReference>
<feature type="region of interest" description="Disordered" evidence="3">
    <location>
        <begin position="157"/>
        <end position="186"/>
    </location>
</feature>
<evidence type="ECO:0000256" key="2">
    <source>
        <dbReference type="ARBA" id="ARBA00022795"/>
    </source>
</evidence>
<feature type="compositionally biased region" description="Acidic residues" evidence="3">
    <location>
        <begin position="163"/>
        <end position="177"/>
    </location>
</feature>
<evidence type="ECO:0000313" key="5">
    <source>
        <dbReference type="Proteomes" id="UP000466848"/>
    </source>
</evidence>
<evidence type="ECO:0000256" key="1">
    <source>
        <dbReference type="ARBA" id="ARBA00010577"/>
    </source>
</evidence>
<proteinExistence type="inferred from homology"/>
<protein>
    <recommendedName>
        <fullName evidence="6">Basal-body rod modification protein FlgD</fullName>
    </recommendedName>
</protein>
<reference evidence="4 5" key="1">
    <citation type="submission" date="2020-02" db="EMBL/GenBank/DDBJ databases">
        <authorList>
            <person name="Kim Y.B."/>
            <person name="Roh S.W."/>
        </authorList>
    </citation>
    <scope>NUCLEOTIDE SEQUENCE [LARGE SCALE GENOMIC DNA]</scope>
    <source>
        <strain evidence="4 5">DSM 103574</strain>
    </source>
</reference>
<dbReference type="KEGG" id="abut:Ami103574_03165"/>
<evidence type="ECO:0008006" key="6">
    <source>
        <dbReference type="Google" id="ProtNLM"/>
    </source>
</evidence>
<sequence length="186" mass="20029">MADTTINDQILKSLKSLTADKSASKSLQSNIDLQTVNWLNLLVAQLKNQDMYNQTDNAEMMNQMAQYSQIQATQSMVDMQEDLYAMNTTSYATSLLGQNVTAASIETTTDSTGKTEKLVTTVGTVTGVTLFEGEPVVYIGDKAFSLSQIMIVGKVETGKETDNGGDTDTDPDTDDNKDDGAVNGGE</sequence>
<accession>A0A858BTF2</accession>
<evidence type="ECO:0000256" key="3">
    <source>
        <dbReference type="SAM" id="MobiDB-lite"/>
    </source>
</evidence>